<dbReference type="SUPFAM" id="SSF47384">
    <property type="entry name" value="Homodimeric domain of signal transducing histidine kinase"/>
    <property type="match status" value="1"/>
</dbReference>
<keyword evidence="13" id="KW-1185">Reference proteome</keyword>
<dbReference type="InterPro" id="IPR004358">
    <property type="entry name" value="Sig_transdc_His_kin-like_C"/>
</dbReference>
<dbReference type="CDD" id="cd00156">
    <property type="entry name" value="REC"/>
    <property type="match status" value="1"/>
</dbReference>
<dbReference type="InterPro" id="IPR035965">
    <property type="entry name" value="PAS-like_dom_sf"/>
</dbReference>
<dbReference type="InterPro" id="IPR003661">
    <property type="entry name" value="HisK_dim/P_dom"/>
</dbReference>
<dbReference type="InterPro" id="IPR036890">
    <property type="entry name" value="HATPase_C_sf"/>
</dbReference>
<evidence type="ECO:0000256" key="7">
    <source>
        <dbReference type="SAM" id="Coils"/>
    </source>
</evidence>
<keyword evidence="5" id="KW-0418">Kinase</keyword>
<dbReference type="Gene3D" id="3.40.50.2300">
    <property type="match status" value="1"/>
</dbReference>
<dbReference type="EC" id="2.7.13.3" evidence="2"/>
<dbReference type="SMART" id="SM00448">
    <property type="entry name" value="REC"/>
    <property type="match status" value="1"/>
</dbReference>
<feature type="domain" description="PAS" evidence="10">
    <location>
        <begin position="775"/>
        <end position="848"/>
    </location>
</feature>
<feature type="modified residue" description="4-aspartylphosphate" evidence="6">
    <location>
        <position position="1208"/>
    </location>
</feature>
<dbReference type="PROSITE" id="PS50113">
    <property type="entry name" value="PAC"/>
    <property type="match status" value="3"/>
</dbReference>
<dbReference type="SUPFAM" id="SSF52172">
    <property type="entry name" value="CheY-like"/>
    <property type="match status" value="1"/>
</dbReference>
<dbReference type="SMART" id="SM00086">
    <property type="entry name" value="PAC"/>
    <property type="match status" value="5"/>
</dbReference>
<feature type="domain" description="PAC" evidence="11">
    <location>
        <begin position="849"/>
        <end position="905"/>
    </location>
</feature>
<dbReference type="AlphaFoldDB" id="A0A290Q370"/>
<evidence type="ECO:0000256" key="3">
    <source>
        <dbReference type="ARBA" id="ARBA00022553"/>
    </source>
</evidence>
<proteinExistence type="predicted"/>
<dbReference type="InterPro" id="IPR013655">
    <property type="entry name" value="PAS_fold_3"/>
</dbReference>
<dbReference type="EMBL" id="CP023344">
    <property type="protein sequence ID" value="ATC62974.1"/>
    <property type="molecule type" value="Genomic_DNA"/>
</dbReference>
<dbReference type="Gene3D" id="3.30.565.10">
    <property type="entry name" value="Histidine kinase-like ATPase, C-terminal domain"/>
    <property type="match status" value="1"/>
</dbReference>
<dbReference type="Pfam" id="PF13188">
    <property type="entry name" value="PAS_8"/>
    <property type="match status" value="1"/>
</dbReference>
<sequence>MNLSRIYRQRTLLATALGSVASLSSGCTPGSAATGWSLALAGIAAASATTAFLVHRSSKKLRAQLEKHARELETSEERHRLLLAQASDAILVADADTGVIIEANHYASELLGWNATELVGHRHTTVHQNSERELVRRAFIEHGKRGGIVDEDTHVLHRSGERVPVNARSTLITAGSRRYMQVILRDLRPRLRAEEALRGSEARLRELFSNAPVAIIEEDFTEPALWLESLRAQNLPDLSDYLKKHPDELAAQFCRIRILSANPAALRVAGTPDLDSYRAHLSATITPSVLDAFRLELEAIWAGRTEVICELTFRRTDGSLNHGVMHWSVHTASGRPDLSRVVVAVSDLTPLRTAEARLREVEDRWELAVRGLNAGIFEQNYLTGETHLSDRWKEIIGYLPDEFPSHREAWQGRVHPDDRDRVLAALHSHLRHEKDCYDVDYRIRCKDGSYKWIEARGRAIFGPDGQPLRLIGAHADISDRKAAEAALRDGEARYRRLFEENPCPMWVYDLETLRFLAVNPAAVKHYGYTEAEFLAMTIFEIRPPDEVERLRKALSEWRGGQALPGLWLHRRKDGSLMLMNVTTHAHEFAGRPAVLTLVEDVTERQEADQRLRTSEARYRVLFEQSPVAIIEQDYSEVGVWLEGLRTAGVPDLATYLDQHPDELARMLTSVKIVDTNRETLRMVRASSKEELSANIHRVFTPDAYAARKQTFLALFAGKSEVEGEVTLLRLDGSPRRVFYRWWMPPLEQGDTISHTQIVLVDLTDIRTAEAELAAERERLRVTLRAMAEGLLTTDTEGVVQFMNEAAERMTGWTAGSAIGRHVDEISRLRHEKNLTHASLPLQRAIAEHRVIEFPLQTVLTGRNGLTCQVDGRCAPMHDLSGRAIGAVAVFRDVTERSRLEAELLRSSKLESIGILAGGIAHDFNNILTVVMGNVTLAMLDSTVNDAVGRWLEEAERGVLRARDLTQQLLTFAKGGDPVRKTVRLPEVVREAAEFGLHGSKVRCEFAISENLWAADVDKGQIGQVVQNLVINAVQAMPEGGVVRVSIANEKTGQRGAPGLLADGSYLRLSIADAGMGIRADHLARIFDPYFTTKQSGSGLGLATVYSIIRKHQGHVEVESELGKGTTFHIWLPAAPEAHPVPSETASPIVPMSGRLLFMDDEATICLMAKTLLTRLGFVVTTTPDGAAAVAAYKEAKASGDPFRLVIMDLTVPGGMGGLEAMHELLAIDPQVTAIVSSGYSSDPVMANYRKHGFRGMVPKPYKITDLARAIRTVLDQK</sequence>
<dbReference type="Proteomes" id="UP000217265">
    <property type="component" value="Chromosome"/>
</dbReference>
<protein>
    <recommendedName>
        <fullName evidence="2">histidine kinase</fullName>
        <ecNumber evidence="2">2.7.13.3</ecNumber>
    </recommendedName>
</protein>
<evidence type="ECO:0000259" key="9">
    <source>
        <dbReference type="PROSITE" id="PS50110"/>
    </source>
</evidence>
<gene>
    <name evidence="12" type="ORF">CMV30_02780</name>
</gene>
<dbReference type="InterPro" id="IPR052162">
    <property type="entry name" value="Sensor_kinase/Photoreceptor"/>
</dbReference>
<dbReference type="CDD" id="cd00130">
    <property type="entry name" value="PAS"/>
    <property type="match status" value="4"/>
</dbReference>
<dbReference type="SUPFAM" id="SSF55785">
    <property type="entry name" value="PYP-like sensor domain (PAS domain)"/>
    <property type="match status" value="6"/>
</dbReference>
<evidence type="ECO:0000313" key="12">
    <source>
        <dbReference type="EMBL" id="ATC62974.1"/>
    </source>
</evidence>
<feature type="domain" description="PAC" evidence="11">
    <location>
        <begin position="721"/>
        <end position="774"/>
    </location>
</feature>
<keyword evidence="7" id="KW-0175">Coiled coil</keyword>
<evidence type="ECO:0000256" key="4">
    <source>
        <dbReference type="ARBA" id="ARBA00022679"/>
    </source>
</evidence>
<evidence type="ECO:0000313" key="13">
    <source>
        <dbReference type="Proteomes" id="UP000217265"/>
    </source>
</evidence>
<dbReference type="KEGG" id="vbh:CMV30_02780"/>
<dbReference type="PROSITE" id="PS50109">
    <property type="entry name" value="HIS_KIN"/>
    <property type="match status" value="1"/>
</dbReference>
<evidence type="ECO:0000259" key="10">
    <source>
        <dbReference type="PROSITE" id="PS50112"/>
    </source>
</evidence>
<dbReference type="InterPro" id="IPR036097">
    <property type="entry name" value="HisK_dim/P_sf"/>
</dbReference>
<dbReference type="SMART" id="SM00388">
    <property type="entry name" value="HisKA"/>
    <property type="match status" value="1"/>
</dbReference>
<dbReference type="Pfam" id="PF08448">
    <property type="entry name" value="PAS_4"/>
    <property type="match status" value="1"/>
</dbReference>
<evidence type="ECO:0000256" key="2">
    <source>
        <dbReference type="ARBA" id="ARBA00012438"/>
    </source>
</evidence>
<dbReference type="InterPro" id="IPR000700">
    <property type="entry name" value="PAS-assoc_C"/>
</dbReference>
<dbReference type="RefSeq" id="WP_096054609.1">
    <property type="nucleotide sequence ID" value="NZ_CP023344.1"/>
</dbReference>
<feature type="domain" description="PAS" evidence="10">
    <location>
        <begin position="361"/>
        <end position="433"/>
    </location>
</feature>
<dbReference type="InterPro" id="IPR011006">
    <property type="entry name" value="CheY-like_superfamily"/>
</dbReference>
<dbReference type="Pfam" id="PF13426">
    <property type="entry name" value="PAS_9"/>
    <property type="match status" value="1"/>
</dbReference>
<keyword evidence="3 6" id="KW-0597">Phosphoprotein</keyword>
<name>A0A290Q370_9BACT</name>
<dbReference type="GO" id="GO:0000155">
    <property type="term" value="F:phosphorelay sensor kinase activity"/>
    <property type="evidence" value="ECO:0007669"/>
    <property type="project" value="InterPro"/>
</dbReference>
<dbReference type="SUPFAM" id="SSF55874">
    <property type="entry name" value="ATPase domain of HSP90 chaperone/DNA topoisomerase II/histidine kinase"/>
    <property type="match status" value="1"/>
</dbReference>
<dbReference type="CDD" id="cd00082">
    <property type="entry name" value="HisKA"/>
    <property type="match status" value="1"/>
</dbReference>
<dbReference type="InterPro" id="IPR005467">
    <property type="entry name" value="His_kinase_dom"/>
</dbReference>
<dbReference type="PROSITE" id="PS50110">
    <property type="entry name" value="RESPONSE_REGULATORY"/>
    <property type="match status" value="1"/>
</dbReference>
<dbReference type="PRINTS" id="PR00344">
    <property type="entry name" value="BCTRLSENSOR"/>
</dbReference>
<accession>A0A290Q370</accession>
<reference evidence="12 13" key="1">
    <citation type="submission" date="2017-09" db="EMBL/GenBank/DDBJ databases">
        <title>Complete genome sequence of Verrucomicrobial strain HZ-65, isolated from freshwater.</title>
        <authorList>
            <person name="Choi A."/>
        </authorList>
    </citation>
    <scope>NUCLEOTIDE SEQUENCE [LARGE SCALE GENOMIC DNA]</scope>
    <source>
        <strain evidence="12 13">HZ-65</strain>
    </source>
</reference>
<keyword evidence="4" id="KW-0808">Transferase</keyword>
<dbReference type="InterPro" id="IPR000014">
    <property type="entry name" value="PAS"/>
</dbReference>
<dbReference type="Pfam" id="PF00072">
    <property type="entry name" value="Response_reg"/>
    <property type="match status" value="1"/>
</dbReference>
<dbReference type="PROSITE" id="PS51257">
    <property type="entry name" value="PROKAR_LIPOPROTEIN"/>
    <property type="match status" value="1"/>
</dbReference>
<evidence type="ECO:0000256" key="5">
    <source>
        <dbReference type="ARBA" id="ARBA00022777"/>
    </source>
</evidence>
<dbReference type="InterPro" id="IPR003594">
    <property type="entry name" value="HATPase_dom"/>
</dbReference>
<dbReference type="PANTHER" id="PTHR43304">
    <property type="entry name" value="PHYTOCHROME-LIKE PROTEIN CPH1"/>
    <property type="match status" value="1"/>
</dbReference>
<dbReference type="Gene3D" id="3.30.450.20">
    <property type="entry name" value="PAS domain"/>
    <property type="match status" value="6"/>
</dbReference>
<dbReference type="SMART" id="SM00091">
    <property type="entry name" value="PAS"/>
    <property type="match status" value="4"/>
</dbReference>
<organism evidence="12 13">
    <name type="scientific">Nibricoccus aquaticus</name>
    <dbReference type="NCBI Taxonomy" id="2576891"/>
    <lineage>
        <taxon>Bacteria</taxon>
        <taxon>Pseudomonadati</taxon>
        <taxon>Verrucomicrobiota</taxon>
        <taxon>Opitutia</taxon>
        <taxon>Opitutales</taxon>
        <taxon>Opitutaceae</taxon>
        <taxon>Nibricoccus</taxon>
    </lineage>
</organism>
<dbReference type="InterPro" id="IPR001610">
    <property type="entry name" value="PAC"/>
</dbReference>
<dbReference type="PANTHER" id="PTHR43304:SF1">
    <property type="entry name" value="PAC DOMAIN-CONTAINING PROTEIN"/>
    <property type="match status" value="1"/>
</dbReference>
<evidence type="ECO:0000256" key="1">
    <source>
        <dbReference type="ARBA" id="ARBA00000085"/>
    </source>
</evidence>
<dbReference type="Gene3D" id="1.10.287.130">
    <property type="match status" value="1"/>
</dbReference>
<dbReference type="OrthoDB" id="9784397at2"/>
<comment type="catalytic activity">
    <reaction evidence="1">
        <text>ATP + protein L-histidine = ADP + protein N-phospho-L-histidine.</text>
        <dbReference type="EC" id="2.7.13.3"/>
    </reaction>
</comment>
<feature type="domain" description="PAS" evidence="10">
    <location>
        <begin position="75"/>
        <end position="147"/>
    </location>
</feature>
<dbReference type="InterPro" id="IPR001789">
    <property type="entry name" value="Sig_transdc_resp-reg_receiver"/>
</dbReference>
<evidence type="ECO:0000256" key="6">
    <source>
        <dbReference type="PROSITE-ProRule" id="PRU00169"/>
    </source>
</evidence>
<feature type="coiled-coil region" evidence="7">
    <location>
        <begin position="58"/>
        <end position="85"/>
    </location>
</feature>
<dbReference type="Pfam" id="PF02518">
    <property type="entry name" value="HATPase_c"/>
    <property type="match status" value="1"/>
</dbReference>
<dbReference type="Pfam" id="PF00512">
    <property type="entry name" value="HisKA"/>
    <property type="match status" value="1"/>
</dbReference>
<dbReference type="InterPro" id="IPR013656">
    <property type="entry name" value="PAS_4"/>
</dbReference>
<evidence type="ECO:0000259" key="8">
    <source>
        <dbReference type="PROSITE" id="PS50109"/>
    </source>
</evidence>
<feature type="domain" description="PAS" evidence="10">
    <location>
        <begin position="490"/>
        <end position="556"/>
    </location>
</feature>
<feature type="domain" description="Response regulatory" evidence="9">
    <location>
        <begin position="1154"/>
        <end position="1274"/>
    </location>
</feature>
<feature type="domain" description="PAC" evidence="11">
    <location>
        <begin position="437"/>
        <end position="489"/>
    </location>
</feature>
<dbReference type="NCBIfam" id="TIGR00229">
    <property type="entry name" value="sensory_box"/>
    <property type="match status" value="4"/>
</dbReference>
<feature type="domain" description="Histidine kinase" evidence="8">
    <location>
        <begin position="918"/>
        <end position="1135"/>
    </location>
</feature>
<evidence type="ECO:0000259" key="11">
    <source>
        <dbReference type="PROSITE" id="PS50113"/>
    </source>
</evidence>
<dbReference type="Pfam" id="PF08447">
    <property type="entry name" value="PAS_3"/>
    <property type="match status" value="1"/>
</dbReference>
<dbReference type="PROSITE" id="PS50112">
    <property type="entry name" value="PAS"/>
    <property type="match status" value="4"/>
</dbReference>
<dbReference type="SMART" id="SM00387">
    <property type="entry name" value="HATPase_c"/>
    <property type="match status" value="1"/>
</dbReference>